<dbReference type="Pfam" id="PF03749">
    <property type="entry name" value="SfsA"/>
    <property type="match status" value="1"/>
</dbReference>
<dbReference type="EMBL" id="VRMN01000006">
    <property type="protein sequence ID" value="KAA8493580.1"/>
    <property type="molecule type" value="Genomic_DNA"/>
</dbReference>
<dbReference type="Gene3D" id="3.40.1350.60">
    <property type="match status" value="1"/>
</dbReference>
<dbReference type="PANTHER" id="PTHR30545">
    <property type="entry name" value="SUGAR FERMENTATION STIMULATION PROTEIN A"/>
    <property type="match status" value="1"/>
</dbReference>
<dbReference type="AlphaFoldDB" id="A0A5J4YRR6"/>
<dbReference type="PANTHER" id="PTHR30545:SF3">
    <property type="entry name" value="SUGAR FERMENTATION STIMULATION PROTEIN C-TERMINAL DOMAIN-CONTAINING PROTEIN"/>
    <property type="match status" value="1"/>
</dbReference>
<dbReference type="OMA" id="GIFPWGK"/>
<comment type="caution">
    <text evidence="2">The sequence shown here is derived from an EMBL/GenBank/DDBJ whole genome shotgun (WGS) entry which is preliminary data.</text>
</comment>
<dbReference type="InterPro" id="IPR040452">
    <property type="entry name" value="SfsA_C"/>
</dbReference>
<dbReference type="OrthoDB" id="199134at2759"/>
<dbReference type="GO" id="GO:0003677">
    <property type="term" value="F:DNA binding"/>
    <property type="evidence" value="ECO:0007669"/>
    <property type="project" value="InterPro"/>
</dbReference>
<organism evidence="2 3">
    <name type="scientific">Porphyridium purpureum</name>
    <name type="common">Red alga</name>
    <name type="synonym">Porphyridium cruentum</name>
    <dbReference type="NCBI Taxonomy" id="35688"/>
    <lineage>
        <taxon>Eukaryota</taxon>
        <taxon>Rhodophyta</taxon>
        <taxon>Bangiophyceae</taxon>
        <taxon>Porphyridiales</taxon>
        <taxon>Porphyridiaceae</taxon>
        <taxon>Porphyridium</taxon>
    </lineage>
</organism>
<evidence type="ECO:0000313" key="3">
    <source>
        <dbReference type="Proteomes" id="UP000324585"/>
    </source>
</evidence>
<evidence type="ECO:0000313" key="2">
    <source>
        <dbReference type="EMBL" id="KAA8493580.1"/>
    </source>
</evidence>
<name>A0A5J4YRR6_PORPP</name>
<evidence type="ECO:0000259" key="1">
    <source>
        <dbReference type="Pfam" id="PF03749"/>
    </source>
</evidence>
<reference evidence="3" key="1">
    <citation type="journal article" date="2019" name="Nat. Commun.">
        <title>Expansion of phycobilisome linker gene families in mesophilic red algae.</title>
        <authorList>
            <person name="Lee J."/>
            <person name="Kim D."/>
            <person name="Bhattacharya D."/>
            <person name="Yoon H.S."/>
        </authorList>
    </citation>
    <scope>NUCLEOTIDE SEQUENCE [LARGE SCALE GENOMIC DNA]</scope>
    <source>
        <strain evidence="3">CCMP 1328</strain>
    </source>
</reference>
<proteinExistence type="predicted"/>
<sequence length="368" mass="39373">MVLTRRAAQKGAAFVGGSALARAGHGRAESLAKSGVKRSANARGLVQGHRRKIQVVAGVEVVKAGELQDAVDAVEKKAVPVAGRWRIFSGELEPAVFVQRPSARNRSPYVADVRLESGRIAIAHVPCLELGGKCVPGARVLVAPMLDKKNNRVGADAVSNKFGTPKCEFSVKFVYYTDDVNAAAGGTLVGADPQFGEKVARLVVEETTLFGSDIVEIQTQVPDIMGPGTRCDFVLTHKDNSRTVLETKMVVDADNDPAGRCAVFPWGKRAQKGPDGEKVVSARAIHHVQCLTRLMERRKESGSGVRAALMLAVVRDDTVRFRPDAEKCPSFAKYLTAGVQAGVDVRAFAVRCHEDGTVTALGEIPLQV</sequence>
<feature type="domain" description="Sugar fermentation stimulation protein C-terminal" evidence="1">
    <location>
        <begin position="227"/>
        <end position="354"/>
    </location>
</feature>
<dbReference type="InterPro" id="IPR005224">
    <property type="entry name" value="SfsA"/>
</dbReference>
<dbReference type="Proteomes" id="UP000324585">
    <property type="component" value="Unassembled WGS sequence"/>
</dbReference>
<accession>A0A5J4YRR6</accession>
<keyword evidence="3" id="KW-1185">Reference proteome</keyword>
<gene>
    <name evidence="2" type="ORF">FVE85_4717</name>
</gene>
<protein>
    <submittedName>
        <fullName evidence="2">Sugar fermentation stimulation protein-like</fullName>
    </submittedName>
</protein>